<dbReference type="AlphaFoldDB" id="A0A061IRI7"/>
<sequence length="101" mass="11151">MNNKGFILSYFFFASAVGVAVGVCFGFQILVVVAVICIYIYIPATDGCSFCFLPSSAMRMSVYVCECVGVCVLRKLLFLLWCDPVFTAALWWSPRCIHAGL</sequence>
<dbReference type="Proteomes" id="UP000031737">
    <property type="component" value="Unassembled WGS sequence"/>
</dbReference>
<dbReference type="EMBL" id="AUPL01008519">
    <property type="protein sequence ID" value="ESL04818.1"/>
    <property type="molecule type" value="Genomic_DNA"/>
</dbReference>
<keyword evidence="1" id="KW-1133">Transmembrane helix</keyword>
<name>A0A061IRI7_TRYRA</name>
<reference evidence="2 3" key="1">
    <citation type="submission" date="2013-07" db="EMBL/GenBank/DDBJ databases">
        <authorList>
            <person name="Stoco P.H."/>
            <person name="Wagner G."/>
            <person name="Gerber A."/>
            <person name="Zaha A."/>
            <person name="Thompson C."/>
            <person name="Bartholomeu D.C."/>
            <person name="Luckemeyer D.D."/>
            <person name="Bahia D."/>
            <person name="Loreto E."/>
            <person name="Prestes E.B."/>
            <person name="Lima F.M."/>
            <person name="Rodrigues-Luiz G."/>
            <person name="Vallejo G.A."/>
            <person name="Filho J.F."/>
            <person name="Monteiro K.M."/>
            <person name="Tyler K.M."/>
            <person name="de Almeida L.G."/>
            <person name="Ortiz M.F."/>
            <person name="Siervo M.A."/>
            <person name="de Moraes M.H."/>
            <person name="Cunha O.L."/>
            <person name="Mendonca-Neto R."/>
            <person name="Silva R."/>
            <person name="Teixeira S.M."/>
            <person name="Murta S.M."/>
            <person name="Sincero T.C."/>
            <person name="Mendes T.A."/>
            <person name="Urmenyi T.P."/>
            <person name="Silva V.G."/>
            <person name="da Rocha W.D."/>
            <person name="Andersson B."/>
            <person name="Romanha A.J."/>
            <person name="Steindel M."/>
            <person name="de Vasconcelos A.T."/>
            <person name="Grisard E.C."/>
        </authorList>
    </citation>
    <scope>NUCLEOTIDE SEQUENCE [LARGE SCALE GENOMIC DNA]</scope>
    <source>
        <strain evidence="2 3">SC58</strain>
    </source>
</reference>
<dbReference type="VEuPathDB" id="TriTrypDB:TRSC58_07653"/>
<evidence type="ECO:0000313" key="2">
    <source>
        <dbReference type="EMBL" id="ESL04818.1"/>
    </source>
</evidence>
<proteinExistence type="predicted"/>
<keyword evidence="1" id="KW-0812">Transmembrane</keyword>
<keyword evidence="3" id="KW-1185">Reference proteome</keyword>
<evidence type="ECO:0000256" key="1">
    <source>
        <dbReference type="SAM" id="Phobius"/>
    </source>
</evidence>
<feature type="transmembrane region" description="Helical" evidence="1">
    <location>
        <begin position="12"/>
        <end position="42"/>
    </location>
</feature>
<protein>
    <submittedName>
        <fullName evidence="2">Uncharacterized protein</fullName>
    </submittedName>
</protein>
<organism evidence="2 3">
    <name type="scientific">Trypanosoma rangeli SC58</name>
    <dbReference type="NCBI Taxonomy" id="429131"/>
    <lineage>
        <taxon>Eukaryota</taxon>
        <taxon>Discoba</taxon>
        <taxon>Euglenozoa</taxon>
        <taxon>Kinetoplastea</taxon>
        <taxon>Metakinetoplastina</taxon>
        <taxon>Trypanosomatida</taxon>
        <taxon>Trypanosomatidae</taxon>
        <taxon>Trypanosoma</taxon>
        <taxon>Herpetosoma</taxon>
    </lineage>
</organism>
<accession>A0A061IRI7</accession>
<keyword evidence="1" id="KW-0472">Membrane</keyword>
<comment type="caution">
    <text evidence="2">The sequence shown here is derived from an EMBL/GenBank/DDBJ whole genome shotgun (WGS) entry which is preliminary data.</text>
</comment>
<gene>
    <name evidence="2" type="ORF">TRSC58_07653</name>
</gene>
<evidence type="ECO:0000313" key="3">
    <source>
        <dbReference type="Proteomes" id="UP000031737"/>
    </source>
</evidence>